<evidence type="ECO:0000313" key="1">
    <source>
        <dbReference type="EMBL" id="THU96964.1"/>
    </source>
</evidence>
<dbReference type="AlphaFoldDB" id="A0A4S8M458"/>
<name>A0A4S8M458_DENBC</name>
<organism evidence="1 2">
    <name type="scientific">Dendrothele bispora (strain CBS 962.96)</name>
    <dbReference type="NCBI Taxonomy" id="1314807"/>
    <lineage>
        <taxon>Eukaryota</taxon>
        <taxon>Fungi</taxon>
        <taxon>Dikarya</taxon>
        <taxon>Basidiomycota</taxon>
        <taxon>Agaricomycotina</taxon>
        <taxon>Agaricomycetes</taxon>
        <taxon>Agaricomycetidae</taxon>
        <taxon>Agaricales</taxon>
        <taxon>Agaricales incertae sedis</taxon>
        <taxon>Dendrothele</taxon>
    </lineage>
</organism>
<sequence>MDSRNPSYFYGAHQLTFSDSTVNNINGNVHNISTIVSEHKEFFTVSNLQHLRPFDQSMDGYYTAVLYNRALNSLPVVIRRFNRKEDRDRFMTLLDRYGWTPLVMKKFWTLTINGDPCLVVDSAAVYTWEEAVQGNLIEDSPLTYIKMWLQIGQLERQLQCQLAGTNSQTRKLSYDTENMDEEPRLFSMEGKIILDPEYLLGPDDLVEDEDFMKANMMFQELRMAMSKKRGTIWVDGLMSSTVYRAALMTVLGNAYRRMFSIVMPGRGYESCLVTKEVGSFKPNCSFPVLLTAVSLQFEELAREFFQERRLDELHVVLPAGVYRGSLQDKKNNDREQLPHVTVNWKALSAQTAVPFLFTESADAMNVDD</sequence>
<accession>A0A4S8M458</accession>
<keyword evidence="2" id="KW-1185">Reference proteome</keyword>
<dbReference type="OrthoDB" id="429813at2759"/>
<reference evidence="1 2" key="1">
    <citation type="journal article" date="2019" name="Nat. Ecol. Evol.">
        <title>Megaphylogeny resolves global patterns of mushroom evolution.</title>
        <authorList>
            <person name="Varga T."/>
            <person name="Krizsan K."/>
            <person name="Foldi C."/>
            <person name="Dima B."/>
            <person name="Sanchez-Garcia M."/>
            <person name="Sanchez-Ramirez S."/>
            <person name="Szollosi G.J."/>
            <person name="Szarkandi J.G."/>
            <person name="Papp V."/>
            <person name="Albert L."/>
            <person name="Andreopoulos W."/>
            <person name="Angelini C."/>
            <person name="Antonin V."/>
            <person name="Barry K.W."/>
            <person name="Bougher N.L."/>
            <person name="Buchanan P."/>
            <person name="Buyck B."/>
            <person name="Bense V."/>
            <person name="Catcheside P."/>
            <person name="Chovatia M."/>
            <person name="Cooper J."/>
            <person name="Damon W."/>
            <person name="Desjardin D."/>
            <person name="Finy P."/>
            <person name="Geml J."/>
            <person name="Haridas S."/>
            <person name="Hughes K."/>
            <person name="Justo A."/>
            <person name="Karasinski D."/>
            <person name="Kautmanova I."/>
            <person name="Kiss B."/>
            <person name="Kocsube S."/>
            <person name="Kotiranta H."/>
            <person name="LaButti K.M."/>
            <person name="Lechner B.E."/>
            <person name="Liimatainen K."/>
            <person name="Lipzen A."/>
            <person name="Lukacs Z."/>
            <person name="Mihaltcheva S."/>
            <person name="Morgado L.N."/>
            <person name="Niskanen T."/>
            <person name="Noordeloos M.E."/>
            <person name="Ohm R.A."/>
            <person name="Ortiz-Santana B."/>
            <person name="Ovrebo C."/>
            <person name="Racz N."/>
            <person name="Riley R."/>
            <person name="Savchenko A."/>
            <person name="Shiryaev A."/>
            <person name="Soop K."/>
            <person name="Spirin V."/>
            <person name="Szebenyi C."/>
            <person name="Tomsovsky M."/>
            <person name="Tulloss R.E."/>
            <person name="Uehling J."/>
            <person name="Grigoriev I.V."/>
            <person name="Vagvolgyi C."/>
            <person name="Papp T."/>
            <person name="Martin F.M."/>
            <person name="Miettinen O."/>
            <person name="Hibbett D.S."/>
            <person name="Nagy L.G."/>
        </authorList>
    </citation>
    <scope>NUCLEOTIDE SEQUENCE [LARGE SCALE GENOMIC DNA]</scope>
    <source>
        <strain evidence="1 2">CBS 962.96</strain>
    </source>
</reference>
<proteinExistence type="predicted"/>
<protein>
    <submittedName>
        <fullName evidence="1">Uncharacterized protein</fullName>
    </submittedName>
</protein>
<gene>
    <name evidence="1" type="ORF">K435DRAFT_796897</name>
</gene>
<dbReference type="EMBL" id="ML179165">
    <property type="protein sequence ID" value="THU96964.1"/>
    <property type="molecule type" value="Genomic_DNA"/>
</dbReference>
<dbReference type="Proteomes" id="UP000297245">
    <property type="component" value="Unassembled WGS sequence"/>
</dbReference>
<evidence type="ECO:0000313" key="2">
    <source>
        <dbReference type="Proteomes" id="UP000297245"/>
    </source>
</evidence>